<dbReference type="AlphaFoldDB" id="A0AAD9R0Z9"/>
<sequence length="89" mass="10273">MNNHSKSSMYKWRRKSTSFNILQHSDGPSNSTGTNELDEVDLPTQCRQSLEEESTVKGPITDIPMRVLDITMYHLQSGIMTQRIYQVLR</sequence>
<keyword evidence="2" id="KW-1185">Reference proteome</keyword>
<reference evidence="1" key="2">
    <citation type="journal article" date="2023" name="Science">
        <title>Genomic signatures of disease resistance in endangered staghorn corals.</title>
        <authorList>
            <person name="Vollmer S.V."/>
            <person name="Selwyn J.D."/>
            <person name="Despard B.A."/>
            <person name="Roesel C.L."/>
        </authorList>
    </citation>
    <scope>NUCLEOTIDE SEQUENCE</scope>
    <source>
        <strain evidence="1">K2</strain>
    </source>
</reference>
<dbReference type="EMBL" id="JARQWQ010000006">
    <property type="protein sequence ID" value="KAK2571153.1"/>
    <property type="molecule type" value="Genomic_DNA"/>
</dbReference>
<dbReference type="Proteomes" id="UP001249851">
    <property type="component" value="Unassembled WGS sequence"/>
</dbReference>
<accession>A0AAD9R0Z9</accession>
<gene>
    <name evidence="1" type="ORF">P5673_003715</name>
</gene>
<comment type="caution">
    <text evidence="1">The sequence shown here is derived from an EMBL/GenBank/DDBJ whole genome shotgun (WGS) entry which is preliminary data.</text>
</comment>
<name>A0AAD9R0Z9_ACRCE</name>
<organism evidence="1 2">
    <name type="scientific">Acropora cervicornis</name>
    <name type="common">Staghorn coral</name>
    <dbReference type="NCBI Taxonomy" id="6130"/>
    <lineage>
        <taxon>Eukaryota</taxon>
        <taxon>Metazoa</taxon>
        <taxon>Cnidaria</taxon>
        <taxon>Anthozoa</taxon>
        <taxon>Hexacorallia</taxon>
        <taxon>Scleractinia</taxon>
        <taxon>Astrocoeniina</taxon>
        <taxon>Acroporidae</taxon>
        <taxon>Acropora</taxon>
    </lineage>
</organism>
<evidence type="ECO:0000313" key="2">
    <source>
        <dbReference type="Proteomes" id="UP001249851"/>
    </source>
</evidence>
<evidence type="ECO:0000313" key="1">
    <source>
        <dbReference type="EMBL" id="KAK2571153.1"/>
    </source>
</evidence>
<reference evidence="1" key="1">
    <citation type="journal article" date="2023" name="G3 (Bethesda)">
        <title>Whole genome assembly and annotation of the endangered Caribbean coral Acropora cervicornis.</title>
        <authorList>
            <person name="Selwyn J.D."/>
            <person name="Vollmer S.V."/>
        </authorList>
    </citation>
    <scope>NUCLEOTIDE SEQUENCE</scope>
    <source>
        <strain evidence="1">K2</strain>
    </source>
</reference>
<protein>
    <submittedName>
        <fullName evidence="1">Uncharacterized protein</fullName>
    </submittedName>
</protein>
<proteinExistence type="predicted"/>